<evidence type="ECO:0000259" key="7">
    <source>
        <dbReference type="PROSITE" id="PS51186"/>
    </source>
</evidence>
<dbReference type="EC" id="2.3.1.1" evidence="6"/>
<dbReference type="Pfam" id="PF00583">
    <property type="entry name" value="Acetyltransf_1"/>
    <property type="match status" value="1"/>
</dbReference>
<keyword evidence="4 6" id="KW-0012">Acyltransferase</keyword>
<dbReference type="Gene3D" id="3.40.630.30">
    <property type="match status" value="1"/>
</dbReference>
<dbReference type="PIRSF" id="PIRSF000423">
    <property type="entry name" value="ArgA"/>
    <property type="match status" value="1"/>
</dbReference>
<proteinExistence type="inferred from homology"/>
<dbReference type="GO" id="GO:0016746">
    <property type="term" value="F:acyltransferase activity"/>
    <property type="evidence" value="ECO:0007669"/>
    <property type="project" value="UniProtKB-KW"/>
</dbReference>
<evidence type="ECO:0000256" key="5">
    <source>
        <dbReference type="ARBA" id="ARBA00048372"/>
    </source>
</evidence>
<dbReference type="EMBL" id="JBHRYN010000003">
    <property type="protein sequence ID" value="MFC3700267.1"/>
    <property type="molecule type" value="Genomic_DNA"/>
</dbReference>
<dbReference type="PROSITE" id="PS51186">
    <property type="entry name" value="GNAT"/>
    <property type="match status" value="1"/>
</dbReference>
<dbReference type="Pfam" id="PF00696">
    <property type="entry name" value="AA_kinase"/>
    <property type="match status" value="1"/>
</dbReference>
<dbReference type="SUPFAM" id="SSF55729">
    <property type="entry name" value="Acyl-CoA N-acyltransferases (Nat)"/>
    <property type="match status" value="1"/>
</dbReference>
<dbReference type="Gene3D" id="3.40.1160.10">
    <property type="entry name" value="Acetylglutamate kinase-like"/>
    <property type="match status" value="1"/>
</dbReference>
<dbReference type="RefSeq" id="WP_377361972.1">
    <property type="nucleotide sequence ID" value="NZ_JBHRYN010000003.1"/>
</dbReference>
<keyword evidence="9" id="KW-1185">Reference proteome</keyword>
<dbReference type="InterPro" id="IPR010167">
    <property type="entry name" value="NH2A_AcTrfase"/>
</dbReference>
<protein>
    <recommendedName>
        <fullName evidence="6">Amino-acid acetyltransferase</fullName>
        <ecNumber evidence="6">2.3.1.1</ecNumber>
    </recommendedName>
    <alternativeName>
        <fullName evidence="6">N-acetylglutamate synthase</fullName>
        <shortName evidence="6">AGS</shortName>
        <shortName evidence="6">NAGS</shortName>
    </alternativeName>
</protein>
<evidence type="ECO:0000256" key="3">
    <source>
        <dbReference type="ARBA" id="ARBA00022679"/>
    </source>
</evidence>
<dbReference type="Proteomes" id="UP001595710">
    <property type="component" value="Unassembled WGS sequence"/>
</dbReference>
<name>A0ABV7WMS3_9GAMM</name>
<keyword evidence="3 6" id="KW-0808">Transferase</keyword>
<dbReference type="InterPro" id="IPR001048">
    <property type="entry name" value="Asp/Glu/Uridylate_kinase"/>
</dbReference>
<comment type="miscellaneous">
    <text evidence="6">In bacteria which possess the bifunctional enzyme ornithine acetyltransferase/N-acetylglutamate synthase (ArgJ), ArgA fulfills an anaplerotic role.</text>
</comment>
<comment type="subcellular location">
    <subcellularLocation>
        <location evidence="6">Cytoplasm</location>
    </subcellularLocation>
</comment>
<dbReference type="NCBIfam" id="NF003641">
    <property type="entry name" value="PRK05279.1"/>
    <property type="match status" value="1"/>
</dbReference>
<keyword evidence="6" id="KW-0028">Amino-acid biosynthesis</keyword>
<evidence type="ECO:0000313" key="8">
    <source>
        <dbReference type="EMBL" id="MFC3700267.1"/>
    </source>
</evidence>
<evidence type="ECO:0000313" key="9">
    <source>
        <dbReference type="Proteomes" id="UP001595710"/>
    </source>
</evidence>
<dbReference type="InterPro" id="IPR016181">
    <property type="entry name" value="Acyl_CoA_acyltransferase"/>
</dbReference>
<dbReference type="SUPFAM" id="SSF53633">
    <property type="entry name" value="Carbamate kinase-like"/>
    <property type="match status" value="1"/>
</dbReference>
<evidence type="ECO:0000256" key="4">
    <source>
        <dbReference type="ARBA" id="ARBA00023315"/>
    </source>
</evidence>
<dbReference type="HAMAP" id="MF_01105">
    <property type="entry name" value="N_acetyl_glu_synth"/>
    <property type="match status" value="1"/>
</dbReference>
<keyword evidence="6" id="KW-0963">Cytoplasm</keyword>
<comment type="catalytic activity">
    <reaction evidence="5 6">
        <text>L-glutamate + acetyl-CoA = N-acetyl-L-glutamate + CoA + H(+)</text>
        <dbReference type="Rhea" id="RHEA:24292"/>
        <dbReference type="ChEBI" id="CHEBI:15378"/>
        <dbReference type="ChEBI" id="CHEBI:29985"/>
        <dbReference type="ChEBI" id="CHEBI:44337"/>
        <dbReference type="ChEBI" id="CHEBI:57287"/>
        <dbReference type="ChEBI" id="CHEBI:57288"/>
        <dbReference type="EC" id="2.3.1.1"/>
    </reaction>
</comment>
<comment type="caution">
    <text evidence="8">The sequence shown here is derived from an EMBL/GenBank/DDBJ whole genome shotgun (WGS) entry which is preliminary data.</text>
</comment>
<evidence type="ECO:0000256" key="6">
    <source>
        <dbReference type="HAMAP-Rule" id="MF_01105"/>
    </source>
</evidence>
<dbReference type="CDD" id="cd04301">
    <property type="entry name" value="NAT_SF"/>
    <property type="match status" value="1"/>
</dbReference>
<evidence type="ECO:0000256" key="1">
    <source>
        <dbReference type="ARBA" id="ARBA00004925"/>
    </source>
</evidence>
<feature type="domain" description="N-acetyltransferase" evidence="7">
    <location>
        <begin position="272"/>
        <end position="418"/>
    </location>
</feature>
<dbReference type="PANTHER" id="PTHR30602:SF12">
    <property type="entry name" value="AMINO-ACID ACETYLTRANSFERASE NAGS1, CHLOROPLASTIC-RELATED"/>
    <property type="match status" value="1"/>
</dbReference>
<sequence>MDFVTNFRHSAPYIHAYRGKTTVLWLRSKVLDHERLMSIVGDMALLSSLGLRLVVLFDAHDSHNNPISSAQITAEQLLNITAEIGQRRYAMEAMFSQGITNSPMHGANVNVVSGNFISARPAGVVDGVDLMAQGRVRRVNHLAIREQLDNQNLVLIPPLGYSITGDILYLSPDNLVVEVAKHLNADKVVIVGDNPHPSTDGQKEMSLDALKGAISQLNESSSGLLELKVAHNASMAGIPRCHIIDGHEDGALLSELFTRDGVGTLVARDSYDTFRKARANDISGIAALLKPLEDQQILVKRDQETLENDIGHYLVNERDGMIIGCAAVFPLNEHIAEIASLAVHPDYQKGGRGNALLNAAEREARQLQLKEIFVLTTQTEHWFIERGFRAATVQDLPENKQRLYNIERNSKVYIKSLVS</sequence>
<dbReference type="PANTHER" id="PTHR30602">
    <property type="entry name" value="AMINO-ACID ACETYLTRANSFERASE"/>
    <property type="match status" value="1"/>
</dbReference>
<dbReference type="InterPro" id="IPR036393">
    <property type="entry name" value="AceGlu_kinase-like_sf"/>
</dbReference>
<evidence type="ECO:0000256" key="2">
    <source>
        <dbReference type="ARBA" id="ARBA00009145"/>
    </source>
</evidence>
<organism evidence="8 9">
    <name type="scientific">Reinekea marina</name>
    <dbReference type="NCBI Taxonomy" id="1310421"/>
    <lineage>
        <taxon>Bacteria</taxon>
        <taxon>Pseudomonadati</taxon>
        <taxon>Pseudomonadota</taxon>
        <taxon>Gammaproteobacteria</taxon>
        <taxon>Oceanospirillales</taxon>
        <taxon>Saccharospirillaceae</taxon>
        <taxon>Reinekea</taxon>
    </lineage>
</organism>
<reference evidence="9" key="1">
    <citation type="journal article" date="2019" name="Int. J. Syst. Evol. Microbiol.">
        <title>The Global Catalogue of Microorganisms (GCM) 10K type strain sequencing project: providing services to taxonomists for standard genome sequencing and annotation.</title>
        <authorList>
            <consortium name="The Broad Institute Genomics Platform"/>
            <consortium name="The Broad Institute Genome Sequencing Center for Infectious Disease"/>
            <person name="Wu L."/>
            <person name="Ma J."/>
        </authorList>
    </citation>
    <scope>NUCLEOTIDE SEQUENCE [LARGE SCALE GENOMIC DNA]</scope>
    <source>
        <strain evidence="9">CECT 8288</strain>
    </source>
</reference>
<accession>A0ABV7WMS3</accession>
<comment type="pathway">
    <text evidence="1 6">Amino-acid biosynthesis; L-arginine biosynthesis; N(2)-acetyl-L-ornithine from L-glutamate: step 1/4.</text>
</comment>
<comment type="similarity">
    <text evidence="2 6">Belongs to the acetyltransferase family. ArgA subfamily.</text>
</comment>
<dbReference type="NCBIfam" id="TIGR01890">
    <property type="entry name" value="N-Ac-Glu-synth"/>
    <property type="match status" value="1"/>
</dbReference>
<dbReference type="InterPro" id="IPR000182">
    <property type="entry name" value="GNAT_dom"/>
</dbReference>
<keyword evidence="6" id="KW-0055">Arginine biosynthesis</keyword>
<gene>
    <name evidence="6 8" type="primary">argA</name>
    <name evidence="8" type="ORF">ACFOND_01340</name>
</gene>